<comment type="caution">
    <text evidence="1">The sequence shown here is derived from an EMBL/GenBank/DDBJ whole genome shotgun (WGS) entry which is preliminary data.</text>
</comment>
<protein>
    <submittedName>
        <fullName evidence="1">Uncharacterized protein</fullName>
    </submittedName>
</protein>
<proteinExistence type="predicted"/>
<dbReference type="EMBL" id="JANHOG010002970">
    <property type="protein sequence ID" value="KAJ3518409.1"/>
    <property type="molecule type" value="Genomic_DNA"/>
</dbReference>
<evidence type="ECO:0000313" key="2">
    <source>
        <dbReference type="Proteomes" id="UP001148662"/>
    </source>
</evidence>
<evidence type="ECO:0000313" key="1">
    <source>
        <dbReference type="EMBL" id="KAJ3518409.1"/>
    </source>
</evidence>
<dbReference type="Proteomes" id="UP001148662">
    <property type="component" value="Unassembled WGS sequence"/>
</dbReference>
<reference evidence="1" key="1">
    <citation type="submission" date="2022-07" db="EMBL/GenBank/DDBJ databases">
        <title>Genome Sequence of Phlebia brevispora.</title>
        <authorList>
            <person name="Buettner E."/>
        </authorList>
    </citation>
    <scope>NUCLEOTIDE SEQUENCE</scope>
    <source>
        <strain evidence="1">MPL23</strain>
    </source>
</reference>
<organism evidence="1 2">
    <name type="scientific">Phlebia brevispora</name>
    <dbReference type="NCBI Taxonomy" id="194682"/>
    <lineage>
        <taxon>Eukaryota</taxon>
        <taxon>Fungi</taxon>
        <taxon>Dikarya</taxon>
        <taxon>Basidiomycota</taxon>
        <taxon>Agaricomycotina</taxon>
        <taxon>Agaricomycetes</taxon>
        <taxon>Polyporales</taxon>
        <taxon>Meruliaceae</taxon>
        <taxon>Phlebia</taxon>
    </lineage>
</organism>
<accession>A0ACC1RHJ4</accession>
<sequence>MEFDNAVVALCQHPSFDHADLTPNQVAKLMSNLLCENASEGPILDAHQRQALIISAQTKYGSEIVVPILQRILPSLYLPADTTLVQALTQLGPELTSEPDIVLAMLARFEMSESNPPKDEQLMQIATQLGRLAADGPVLCDVGTLIRVMSTLNPNLNWANAIKAFDWPDRQGVETSTLKVLIAILVSCPPESEHHAVTGFWQTWNNPLSQLRLLDALLSLPSDTFNFVTLPGRRIVTVEDVASASPTIKALAQNVQTHTWNSLDLFEVLVRLADSESVEVREFVREMFEKAVKVSAEIVHVGLLQVQNLPWNDIRLEYSQRLLSMFLAGHPNHQLVFMRIWQIEPTYLINALRDFYEENPLNISRILDIAQDLKIMDHMLEVPPFNFALDAASLASRREYLNLDKWLMDQVTAHGADFLHGVVSFLDMKMENEKITRISDPAVEARTMPLNPQTIAIFLRFLRNSANIMHDTDVDYCLEVRNACLQIHPRLMNLMPGTDVEPGFTVVTYSPEIEAEVDNIYKQMYDEHITIDEVISLLQRNKNSNNPHDHEIFSCMIHFLFDEYKFFQIYYPPRELAMTGYLFGSIIQFQLVDYIPLGIAIRYVLDALNCPPQTNLFNRCAKPC</sequence>
<keyword evidence="2" id="KW-1185">Reference proteome</keyword>
<gene>
    <name evidence="1" type="ORF">NM688_g9443</name>
</gene>
<name>A0ACC1RHJ4_9APHY</name>